<keyword evidence="9" id="KW-0862">Zinc</keyword>
<dbReference type="InterPro" id="IPR037457">
    <property type="entry name" value="M28_QC"/>
</dbReference>
<evidence type="ECO:0000256" key="2">
    <source>
        <dbReference type="ARBA" id="ARBA00004613"/>
    </source>
</evidence>
<dbReference type="EMBL" id="LSRL02000003">
    <property type="protein sequence ID" value="TDG52834.1"/>
    <property type="molecule type" value="Genomic_DNA"/>
</dbReference>
<evidence type="ECO:0000256" key="9">
    <source>
        <dbReference type="ARBA" id="ARBA00022833"/>
    </source>
</evidence>
<keyword evidence="8" id="KW-0479">Metal-binding</keyword>
<evidence type="ECO:0000256" key="1">
    <source>
        <dbReference type="ARBA" id="ARBA00000001"/>
    </source>
</evidence>
<proteinExistence type="inferred from homology"/>
<name>A0A484BVY7_DRONA</name>
<evidence type="ECO:0000313" key="14">
    <source>
        <dbReference type="EMBL" id="TDG52834.1"/>
    </source>
</evidence>
<evidence type="ECO:0000256" key="7">
    <source>
        <dbReference type="ARBA" id="ARBA00022679"/>
    </source>
</evidence>
<dbReference type="PANTHER" id="PTHR12283">
    <property type="entry name" value="GLUTAMINYL-PEPTIDE CYCLOTRANSFERASE"/>
    <property type="match status" value="1"/>
</dbReference>
<gene>
    <name evidence="14" type="ORF">AWZ03_001067</name>
</gene>
<evidence type="ECO:0000256" key="8">
    <source>
        <dbReference type="ARBA" id="ARBA00022723"/>
    </source>
</evidence>
<comment type="caution">
    <text evidence="14">The sequence shown here is derived from an EMBL/GenBank/DDBJ whole genome shotgun (WGS) entry which is preliminary data.</text>
</comment>
<sequence length="378" mass="43148">MRGLNGWSKNIVRNYGWTGVIKKLLPKQKKYIYNLGARFERSDVTTIATSPASSDSFVGRNKIVYNPSQLSDAHLLEYSNLSDGQHLKEAVKNILIPRVVGTPNHGIVRQYIVQSLRDLDWNVELDNFHDTAPILGKLHFSNIIATLNPNAERYLVLACHYDSKYMPGKEFVGATDSAVPCAMLLNLAKVLQEKLKPFQSTKLSLMLLFFDGEEAFKDWGPTDSIYGARHLAKLWEKEGKLDRIDMLVLLDLMGAPDPSFYSFFSNTEQWYMRLVDLETRLSQQHLFERYMSSGVVQHDPSRYFQPQALRNSQVEDDHIPFLRRNVPVVHLIPIPFPSVWHTTDDNEQMIDYATTNNLALVIRLFTLEYLLGGVAKAA</sequence>
<evidence type="ECO:0000259" key="13">
    <source>
        <dbReference type="Pfam" id="PF04389"/>
    </source>
</evidence>
<dbReference type="GO" id="GO:0008270">
    <property type="term" value="F:zinc ion binding"/>
    <property type="evidence" value="ECO:0007669"/>
    <property type="project" value="TreeGrafter"/>
</dbReference>
<reference evidence="14 15" key="1">
    <citation type="journal article" date="2019" name="J. Hered.">
        <title>An Improved Genome Assembly for Drosophila navojoa, the Basal Species in the mojavensis Cluster.</title>
        <authorList>
            <person name="Vanderlinde T."/>
            <person name="Dupim E.G."/>
            <person name="Nazario-Yepiz N.O."/>
            <person name="Carvalho A.B."/>
        </authorList>
    </citation>
    <scope>NUCLEOTIDE SEQUENCE [LARGE SCALE GENOMIC DNA]</scope>
    <source>
        <strain evidence="14">Navoj_Jal97</strain>
        <tissue evidence="14">Whole organism</tissue>
    </source>
</reference>
<protein>
    <recommendedName>
        <fullName evidence="5">Glutaminyl-peptide cyclotransferase</fullName>
        <ecNumber evidence="4">2.3.2.5</ecNumber>
    </recommendedName>
</protein>
<dbReference type="GO" id="GO:0016603">
    <property type="term" value="F:glutaminyl-peptide cyclotransferase activity"/>
    <property type="evidence" value="ECO:0007669"/>
    <property type="project" value="UniProtKB-EC"/>
</dbReference>
<dbReference type="FunFam" id="3.40.630.10:FF:000029">
    <property type="entry name" value="Glutaminyl-peptide cyclotransferase"/>
    <property type="match status" value="1"/>
</dbReference>
<dbReference type="PANTHER" id="PTHR12283:SF6">
    <property type="entry name" value="GLUTAMINYL-PEPTIDE CYCLOTRANSFERASE-RELATED"/>
    <property type="match status" value="1"/>
</dbReference>
<evidence type="ECO:0000256" key="12">
    <source>
        <dbReference type="ARBA" id="ARBA00057903"/>
    </source>
</evidence>
<evidence type="ECO:0000256" key="5">
    <source>
        <dbReference type="ARBA" id="ARBA00016861"/>
    </source>
</evidence>
<dbReference type="AlphaFoldDB" id="A0A484BVY7"/>
<evidence type="ECO:0000256" key="4">
    <source>
        <dbReference type="ARBA" id="ARBA00012012"/>
    </source>
</evidence>
<dbReference type="SUPFAM" id="SSF53187">
    <property type="entry name" value="Zn-dependent exopeptidases"/>
    <property type="match status" value="1"/>
</dbReference>
<keyword evidence="15" id="KW-1185">Reference proteome</keyword>
<comment type="function">
    <text evidence="12">Acts as a glutaminyl-peptide cyclotransferase. Responsible for the biosynthesis of pyroglutamyl peptides. Might be more efficient in the conversion of tri and tetrapeptides in vitro. Might have a relative preference for substrates containing hydrophobic amino acids in vitro.</text>
</comment>
<evidence type="ECO:0000313" key="15">
    <source>
        <dbReference type="Proteomes" id="UP000295192"/>
    </source>
</evidence>
<dbReference type="GO" id="GO:0005576">
    <property type="term" value="C:extracellular region"/>
    <property type="evidence" value="ECO:0007669"/>
    <property type="project" value="UniProtKB-SubCell"/>
</dbReference>
<keyword evidence="11" id="KW-0012">Acyltransferase</keyword>
<dbReference type="Pfam" id="PF04389">
    <property type="entry name" value="Peptidase_M28"/>
    <property type="match status" value="1"/>
</dbReference>
<evidence type="ECO:0000256" key="6">
    <source>
        <dbReference type="ARBA" id="ARBA00022525"/>
    </source>
</evidence>
<keyword evidence="7" id="KW-0808">Transferase</keyword>
<dbReference type="InterPro" id="IPR040234">
    <property type="entry name" value="QC/QCL"/>
</dbReference>
<comment type="subcellular location">
    <subcellularLocation>
        <location evidence="2">Secreted</location>
    </subcellularLocation>
</comment>
<dbReference type="InterPro" id="IPR007484">
    <property type="entry name" value="Peptidase_M28"/>
</dbReference>
<dbReference type="CDD" id="cd03880">
    <property type="entry name" value="M28_QC_like"/>
    <property type="match status" value="1"/>
</dbReference>
<evidence type="ECO:0000256" key="10">
    <source>
        <dbReference type="ARBA" id="ARBA00023157"/>
    </source>
</evidence>
<dbReference type="Gene3D" id="3.40.630.10">
    <property type="entry name" value="Zn peptidases"/>
    <property type="match status" value="1"/>
</dbReference>
<dbReference type="Proteomes" id="UP000295192">
    <property type="component" value="Unassembled WGS sequence"/>
</dbReference>
<keyword evidence="6" id="KW-0964">Secreted</keyword>
<dbReference type="EC" id="2.3.2.5" evidence="4"/>
<feature type="domain" description="Peptidase M28" evidence="13">
    <location>
        <begin position="142"/>
        <end position="364"/>
    </location>
</feature>
<comment type="similarity">
    <text evidence="3">Belongs to the glutaminyl-peptide cyclotransferase family.</text>
</comment>
<comment type="catalytic activity">
    <reaction evidence="1">
        <text>N-terminal L-glutaminyl-[peptide] = N-terminal 5-oxo-L-prolyl-[peptide] + NH4(+)</text>
        <dbReference type="Rhea" id="RHEA:23652"/>
        <dbReference type="Rhea" id="RHEA-COMP:11736"/>
        <dbReference type="Rhea" id="RHEA-COMP:11846"/>
        <dbReference type="ChEBI" id="CHEBI:28938"/>
        <dbReference type="ChEBI" id="CHEBI:64722"/>
        <dbReference type="ChEBI" id="CHEBI:87215"/>
        <dbReference type="EC" id="2.3.2.5"/>
    </reaction>
</comment>
<keyword evidence="10" id="KW-1015">Disulfide bond</keyword>
<evidence type="ECO:0000256" key="3">
    <source>
        <dbReference type="ARBA" id="ARBA00006014"/>
    </source>
</evidence>
<accession>A0A484BVY7</accession>
<organism evidence="14 15">
    <name type="scientific">Drosophila navojoa</name>
    <name type="common">Fruit fly</name>
    <dbReference type="NCBI Taxonomy" id="7232"/>
    <lineage>
        <taxon>Eukaryota</taxon>
        <taxon>Metazoa</taxon>
        <taxon>Ecdysozoa</taxon>
        <taxon>Arthropoda</taxon>
        <taxon>Hexapoda</taxon>
        <taxon>Insecta</taxon>
        <taxon>Pterygota</taxon>
        <taxon>Neoptera</taxon>
        <taxon>Endopterygota</taxon>
        <taxon>Diptera</taxon>
        <taxon>Brachycera</taxon>
        <taxon>Muscomorpha</taxon>
        <taxon>Ephydroidea</taxon>
        <taxon>Drosophilidae</taxon>
        <taxon>Drosophila</taxon>
    </lineage>
</organism>
<dbReference type="STRING" id="7232.A0A484BVY7"/>
<evidence type="ECO:0000256" key="11">
    <source>
        <dbReference type="ARBA" id="ARBA00023315"/>
    </source>
</evidence>
<dbReference type="OrthoDB" id="3907302at2759"/>
<dbReference type="OMA" id="THWAYQK"/>